<reference evidence="1" key="1">
    <citation type="submission" date="2022-03" db="EMBL/GenBank/DDBJ databases">
        <title>Draft genome sequence of Aduncisulcus paluster, a free-living microaerophilic Fornicata.</title>
        <authorList>
            <person name="Yuyama I."/>
            <person name="Kume K."/>
            <person name="Tamura T."/>
            <person name="Inagaki Y."/>
            <person name="Hashimoto T."/>
        </authorList>
    </citation>
    <scope>NUCLEOTIDE SEQUENCE</scope>
    <source>
        <strain evidence="1">NY0171</strain>
    </source>
</reference>
<protein>
    <submittedName>
        <fullName evidence="1">Uncharacterized protein</fullName>
    </submittedName>
</protein>
<gene>
    <name evidence="1" type="ORF">ADUPG1_013076</name>
</gene>
<dbReference type="Proteomes" id="UP001057375">
    <property type="component" value="Unassembled WGS sequence"/>
</dbReference>
<keyword evidence="2" id="KW-1185">Reference proteome</keyword>
<proteinExistence type="predicted"/>
<sequence>MIPGDKRYFCVACKLFVRRASRTAHIRKYGLDHVIIDRTDLDWKEQLQKAVQSPVYEEILDIYGSQSIPPRHPCGL</sequence>
<organism evidence="1 2">
    <name type="scientific">Aduncisulcus paluster</name>
    <dbReference type="NCBI Taxonomy" id="2918883"/>
    <lineage>
        <taxon>Eukaryota</taxon>
        <taxon>Metamonada</taxon>
        <taxon>Carpediemonas-like organisms</taxon>
        <taxon>Aduncisulcus</taxon>
    </lineage>
</organism>
<evidence type="ECO:0000313" key="1">
    <source>
        <dbReference type="EMBL" id="GKT25542.1"/>
    </source>
</evidence>
<evidence type="ECO:0000313" key="2">
    <source>
        <dbReference type="Proteomes" id="UP001057375"/>
    </source>
</evidence>
<name>A0ABQ5K1N8_9EUKA</name>
<dbReference type="EMBL" id="BQXS01012592">
    <property type="protein sequence ID" value="GKT25542.1"/>
    <property type="molecule type" value="Genomic_DNA"/>
</dbReference>
<comment type="caution">
    <text evidence="1">The sequence shown here is derived from an EMBL/GenBank/DDBJ whole genome shotgun (WGS) entry which is preliminary data.</text>
</comment>
<accession>A0ABQ5K1N8</accession>